<evidence type="ECO:0000256" key="1">
    <source>
        <dbReference type="ARBA" id="ARBA00004167"/>
    </source>
</evidence>
<dbReference type="PANTHER" id="PTHR48176">
    <property type="entry name" value="DDRGK DOMAIN-CONTAINING PROTEIN 1"/>
    <property type="match status" value="1"/>
</dbReference>
<sequence>MELGFSTSAFLFGVFLCLLSIFLLFYYLIRNTGKPTVPRRRARDLLNAQELDEYYGNIENEEGVLSEDTVSTTTRRSEIKAKRKALRELEQETLKERAKKREEKEMAYQEKQLARERKRQEEDEKRRLEKEEREKREHEEYLRIKETIVIEQEGEDLEEQQDDETQTLTEFISFITETKFVEVDAIASRFDMTSSEVVDRIKDLLQSDQLRGFFDNRGKFIYVSDDDLIKISEYVNSRGRCSLVELSSAFGDILKTTS</sequence>
<keyword evidence="10" id="KW-1185">Reference proteome</keyword>
<protein>
    <recommendedName>
        <fullName evidence="3">DDRGK domain-containing protein 1</fullName>
    </recommendedName>
</protein>
<feature type="region of interest" description="Disordered" evidence="7">
    <location>
        <begin position="95"/>
        <end position="133"/>
    </location>
</feature>
<accession>A0A0C2ND36</accession>
<evidence type="ECO:0000256" key="5">
    <source>
        <dbReference type="ARBA" id="ARBA00022989"/>
    </source>
</evidence>
<name>A0A0C2ND36_THEKT</name>
<dbReference type="InterPro" id="IPR036388">
    <property type="entry name" value="WH-like_DNA-bd_sf"/>
</dbReference>
<evidence type="ECO:0000313" key="10">
    <source>
        <dbReference type="Proteomes" id="UP000031668"/>
    </source>
</evidence>
<dbReference type="InterPro" id="IPR050899">
    <property type="entry name" value="DDRGK_domain-containing"/>
</dbReference>
<dbReference type="Proteomes" id="UP000031668">
    <property type="component" value="Unassembled WGS sequence"/>
</dbReference>
<evidence type="ECO:0000256" key="6">
    <source>
        <dbReference type="ARBA" id="ARBA00023136"/>
    </source>
</evidence>
<comment type="caution">
    <text evidence="9">The sequence shown here is derived from an EMBL/GenBank/DDBJ whole genome shotgun (WGS) entry which is preliminary data.</text>
</comment>
<evidence type="ECO:0000256" key="2">
    <source>
        <dbReference type="ARBA" id="ARBA00009829"/>
    </source>
</evidence>
<dbReference type="SMART" id="SM01128">
    <property type="entry name" value="DDRGK"/>
    <property type="match status" value="1"/>
</dbReference>
<evidence type="ECO:0000256" key="7">
    <source>
        <dbReference type="SAM" id="MobiDB-lite"/>
    </source>
</evidence>
<keyword evidence="6 8" id="KW-0472">Membrane</keyword>
<dbReference type="EMBL" id="JWZT01000504">
    <property type="protein sequence ID" value="KII74210.1"/>
    <property type="molecule type" value="Genomic_DNA"/>
</dbReference>
<evidence type="ECO:0000256" key="3">
    <source>
        <dbReference type="ARBA" id="ARBA00018218"/>
    </source>
</evidence>
<dbReference type="PANTHER" id="PTHR48176:SF1">
    <property type="entry name" value="DDRGK DOMAIN-CONTAINING PROTEIN 1"/>
    <property type="match status" value="1"/>
</dbReference>
<keyword evidence="4 8" id="KW-0812">Transmembrane</keyword>
<evidence type="ECO:0000256" key="4">
    <source>
        <dbReference type="ARBA" id="ARBA00022692"/>
    </source>
</evidence>
<evidence type="ECO:0000256" key="8">
    <source>
        <dbReference type="SAM" id="Phobius"/>
    </source>
</evidence>
<evidence type="ECO:0000313" key="9">
    <source>
        <dbReference type="EMBL" id="KII74210.1"/>
    </source>
</evidence>
<proteinExistence type="inferred from homology"/>
<feature type="transmembrane region" description="Helical" evidence="8">
    <location>
        <begin position="6"/>
        <end position="29"/>
    </location>
</feature>
<dbReference type="OrthoDB" id="6022381at2759"/>
<dbReference type="SUPFAM" id="SSF46785">
    <property type="entry name" value="Winged helix' DNA-binding domain"/>
    <property type="match status" value="1"/>
</dbReference>
<comment type="similarity">
    <text evidence="2">Belongs to the DDRGK1 family.</text>
</comment>
<dbReference type="InterPro" id="IPR036390">
    <property type="entry name" value="WH_DNA-bd_sf"/>
</dbReference>
<organism evidence="9 10">
    <name type="scientific">Thelohanellus kitauei</name>
    <name type="common">Myxosporean</name>
    <dbReference type="NCBI Taxonomy" id="669202"/>
    <lineage>
        <taxon>Eukaryota</taxon>
        <taxon>Metazoa</taxon>
        <taxon>Cnidaria</taxon>
        <taxon>Myxozoa</taxon>
        <taxon>Myxosporea</taxon>
        <taxon>Bivalvulida</taxon>
        <taxon>Platysporina</taxon>
        <taxon>Myxobolidae</taxon>
        <taxon>Thelohanellus</taxon>
    </lineage>
</organism>
<dbReference type="Pfam" id="PF09756">
    <property type="entry name" value="DDRGK"/>
    <property type="match status" value="1"/>
</dbReference>
<dbReference type="GO" id="GO:0044389">
    <property type="term" value="F:ubiquitin-like protein ligase binding"/>
    <property type="evidence" value="ECO:0007669"/>
    <property type="project" value="TreeGrafter"/>
</dbReference>
<dbReference type="InterPro" id="IPR019153">
    <property type="entry name" value="DDRGK_dom-contain"/>
</dbReference>
<comment type="subcellular location">
    <subcellularLocation>
        <location evidence="1">Membrane</location>
        <topology evidence="1">Single-pass membrane protein</topology>
    </subcellularLocation>
</comment>
<gene>
    <name evidence="9" type="ORF">RF11_05027</name>
</gene>
<keyword evidence="5 8" id="KW-1133">Transmembrane helix</keyword>
<dbReference type="GO" id="GO:0016020">
    <property type="term" value="C:membrane"/>
    <property type="evidence" value="ECO:0007669"/>
    <property type="project" value="UniProtKB-SubCell"/>
</dbReference>
<dbReference type="AlphaFoldDB" id="A0A0C2ND36"/>
<reference evidence="9 10" key="1">
    <citation type="journal article" date="2014" name="Genome Biol. Evol.">
        <title>The genome of the myxosporean Thelohanellus kitauei shows adaptations to nutrient acquisition within its fish host.</title>
        <authorList>
            <person name="Yang Y."/>
            <person name="Xiong J."/>
            <person name="Zhou Z."/>
            <person name="Huo F."/>
            <person name="Miao W."/>
            <person name="Ran C."/>
            <person name="Liu Y."/>
            <person name="Zhang J."/>
            <person name="Feng J."/>
            <person name="Wang M."/>
            <person name="Wang M."/>
            <person name="Wang L."/>
            <person name="Yao B."/>
        </authorList>
    </citation>
    <scope>NUCLEOTIDE SEQUENCE [LARGE SCALE GENOMIC DNA]</scope>
    <source>
        <strain evidence="9">Wuqing</strain>
    </source>
</reference>
<dbReference type="Gene3D" id="1.10.10.10">
    <property type="entry name" value="Winged helix-like DNA-binding domain superfamily/Winged helix DNA-binding domain"/>
    <property type="match status" value="1"/>
</dbReference>
<dbReference type="OMA" id="FNDNCAF"/>